<feature type="domain" description="Bacillithiol biosynthesis BshC N-terminal Rossmann-like" evidence="2">
    <location>
        <begin position="205"/>
        <end position="256"/>
    </location>
</feature>
<evidence type="ECO:0000256" key="1">
    <source>
        <dbReference type="SAM" id="Coils"/>
    </source>
</evidence>
<proteinExistence type="predicted"/>
<evidence type="ECO:0000313" key="3">
    <source>
        <dbReference type="EMBL" id="BDU72501.1"/>
    </source>
</evidence>
<keyword evidence="4" id="KW-1185">Reference proteome</keyword>
<dbReference type="Pfam" id="PF10079">
    <property type="entry name" value="Rossmann-like_BshC"/>
    <property type="match status" value="1"/>
</dbReference>
<name>A0AA48K8N2_9BACT</name>
<dbReference type="RefSeq" id="WP_316415409.1">
    <property type="nucleotide sequence ID" value="NZ_AP027080.1"/>
</dbReference>
<protein>
    <recommendedName>
        <fullName evidence="2">Bacillithiol biosynthesis BshC N-terminal Rossmann-like domain-containing protein</fullName>
    </recommendedName>
</protein>
<dbReference type="Proteomes" id="UP001238179">
    <property type="component" value="Chromosome"/>
</dbReference>
<keyword evidence="1" id="KW-0175">Coiled coil</keyword>
<evidence type="ECO:0000259" key="2">
    <source>
        <dbReference type="Pfam" id="PF10079"/>
    </source>
</evidence>
<reference evidence="4" key="1">
    <citation type="journal article" date="2023" name="Int. J. Syst. Evol. Microbiol.">
        <title>Mesoterricola silvestris gen. nov., sp. nov., Mesoterricola sediminis sp. nov., Geothrix oryzae sp. nov., Geothrix edaphica sp. nov., Geothrix rubra sp. nov., and Geothrix limicola sp. nov., six novel members of Acidobacteriota isolated from soils.</title>
        <authorList>
            <person name="Itoh H."/>
            <person name="Sugisawa Y."/>
            <person name="Mise K."/>
            <person name="Xu Z."/>
            <person name="Kuniyasu M."/>
            <person name="Ushijima N."/>
            <person name="Kawano K."/>
            <person name="Kobayashi E."/>
            <person name="Shiratori Y."/>
            <person name="Masuda Y."/>
            <person name="Senoo K."/>
        </authorList>
    </citation>
    <scope>NUCLEOTIDE SEQUENCE [LARGE SCALE GENOMIC DNA]</scope>
    <source>
        <strain evidence="4">W79</strain>
    </source>
</reference>
<dbReference type="AlphaFoldDB" id="A0AA48K8N2"/>
<dbReference type="KEGG" id="msil:METEAL_16750"/>
<dbReference type="InterPro" id="IPR055398">
    <property type="entry name" value="Rossmann-like_BshC"/>
</dbReference>
<evidence type="ECO:0000313" key="4">
    <source>
        <dbReference type="Proteomes" id="UP001238179"/>
    </source>
</evidence>
<feature type="coiled-coil region" evidence="1">
    <location>
        <begin position="311"/>
        <end position="338"/>
    </location>
</feature>
<sequence length="394" mass="43725">MEPSPCPRVATGQQIGAGWTPALSVVKALAALAEARRLGGQAVYWLADEDHDRLEVATTVGLREDRILPHRFRFAAPDNTATGWLPWTGDHQREAEALWGEVPLPGEPTLRGHALALGAPLWDRGLRPFSPTDPALRQPIQEELERWRSLGLERDLVAQAQRLEAAGVRFGLDPTQQSAWFSLDPRTGRRARLEPSEPCPRGRWLSPGAALRPLMQSLLLPGLEAVVLGPGERAYWQLTEPCWERVGLAKPRIISRPSVFLLPPGAALEAGDLEPLRKGRWEDFPGALDGAALPSAALAGTPDPRWDPALAGRFEKELDRARKRLERLDRRLRRDRAAAALGMDPERLRQRLFPLGRPQERVLPGILWLRQAGLLDRMLETLGGAPPLVLLEER</sequence>
<accession>A0AA48K8N2</accession>
<dbReference type="EMBL" id="AP027080">
    <property type="protein sequence ID" value="BDU72501.1"/>
    <property type="molecule type" value="Genomic_DNA"/>
</dbReference>
<gene>
    <name evidence="3" type="ORF">METEAL_16750</name>
</gene>
<organism evidence="3 4">
    <name type="scientific">Mesoterricola silvestris</name>
    <dbReference type="NCBI Taxonomy" id="2927979"/>
    <lineage>
        <taxon>Bacteria</taxon>
        <taxon>Pseudomonadati</taxon>
        <taxon>Acidobacteriota</taxon>
        <taxon>Holophagae</taxon>
        <taxon>Holophagales</taxon>
        <taxon>Holophagaceae</taxon>
        <taxon>Mesoterricola</taxon>
    </lineage>
</organism>